<keyword evidence="1" id="KW-0812">Transmembrane</keyword>
<name>A0A6S7DYE5_9BURK</name>
<feature type="transmembrane region" description="Helical" evidence="1">
    <location>
        <begin position="15"/>
        <end position="36"/>
    </location>
</feature>
<dbReference type="RefSeq" id="WP_175208421.1">
    <property type="nucleotide sequence ID" value="NZ_CADILG010000028.1"/>
</dbReference>
<gene>
    <name evidence="2" type="ORF">LMG26858_03631</name>
</gene>
<dbReference type="Proteomes" id="UP000494117">
    <property type="component" value="Unassembled WGS sequence"/>
</dbReference>
<evidence type="ECO:0000256" key="1">
    <source>
        <dbReference type="SAM" id="Phobius"/>
    </source>
</evidence>
<organism evidence="2 3">
    <name type="scientific">Achromobacter anxifer</name>
    <dbReference type="NCBI Taxonomy" id="1287737"/>
    <lineage>
        <taxon>Bacteria</taxon>
        <taxon>Pseudomonadati</taxon>
        <taxon>Pseudomonadota</taxon>
        <taxon>Betaproteobacteria</taxon>
        <taxon>Burkholderiales</taxon>
        <taxon>Alcaligenaceae</taxon>
        <taxon>Achromobacter</taxon>
    </lineage>
</organism>
<proteinExistence type="predicted"/>
<evidence type="ECO:0000313" key="3">
    <source>
        <dbReference type="Proteomes" id="UP000494117"/>
    </source>
</evidence>
<feature type="transmembrane region" description="Helical" evidence="1">
    <location>
        <begin position="77"/>
        <end position="98"/>
    </location>
</feature>
<dbReference type="AlphaFoldDB" id="A0A6S7DYE5"/>
<protein>
    <submittedName>
        <fullName evidence="2">Uncharacterized protein</fullName>
    </submittedName>
</protein>
<evidence type="ECO:0000313" key="2">
    <source>
        <dbReference type="EMBL" id="CAB3889069.1"/>
    </source>
</evidence>
<dbReference type="EMBL" id="CADILG010000028">
    <property type="protein sequence ID" value="CAB3889069.1"/>
    <property type="molecule type" value="Genomic_DNA"/>
</dbReference>
<keyword evidence="1" id="KW-1133">Transmembrane helix</keyword>
<feature type="transmembrane region" description="Helical" evidence="1">
    <location>
        <begin position="48"/>
        <end position="65"/>
    </location>
</feature>
<keyword evidence="1" id="KW-0472">Membrane</keyword>
<accession>A0A6S7DYE5</accession>
<keyword evidence="3" id="KW-1185">Reference proteome</keyword>
<feature type="transmembrane region" description="Helical" evidence="1">
    <location>
        <begin position="141"/>
        <end position="162"/>
    </location>
</feature>
<sequence length="183" mass="21349">MDTSSLTETFTHVRIVLAMVIGLGITRILTGVASFIQHPKRHRVSLLHMLWVASILLELVLFWWWDVRLARETDWNFRVFLLQISYAIVLFLVAALLFPDNIIEYAGYEDFFIQRRRWFFSLLAATWVLDLVKSPDIWRSLTTPFLIQASISVTLCVIGIACRRRTVQLAVVLLYISRQIYSM</sequence>
<reference evidence="2 3" key="1">
    <citation type="submission" date="2020-04" db="EMBL/GenBank/DDBJ databases">
        <authorList>
            <person name="De Canck E."/>
        </authorList>
    </citation>
    <scope>NUCLEOTIDE SEQUENCE [LARGE SCALE GENOMIC DNA]</scope>
    <source>
        <strain evidence="2 3">LMG 26858</strain>
    </source>
</reference>